<proteinExistence type="predicted"/>
<accession>A0AAV5QZC3</accession>
<keyword evidence="2" id="KW-1185">Reference proteome</keyword>
<dbReference type="InterPro" id="IPR012471">
    <property type="entry name" value="DUF1690"/>
</dbReference>
<dbReference type="Pfam" id="PF07956">
    <property type="entry name" value="DUF1690"/>
    <property type="match status" value="1"/>
</dbReference>
<dbReference type="EMBL" id="BTGB01000001">
    <property type="protein sequence ID" value="GMM44098.1"/>
    <property type="molecule type" value="Genomic_DNA"/>
</dbReference>
<comment type="caution">
    <text evidence="1">The sequence shown here is derived from an EMBL/GenBank/DDBJ whole genome shotgun (WGS) entry which is preliminary data.</text>
</comment>
<dbReference type="Proteomes" id="UP001378960">
    <property type="component" value="Unassembled WGS sequence"/>
</dbReference>
<evidence type="ECO:0000313" key="2">
    <source>
        <dbReference type="Proteomes" id="UP001378960"/>
    </source>
</evidence>
<evidence type="ECO:0008006" key="3">
    <source>
        <dbReference type="Google" id="ProtNLM"/>
    </source>
</evidence>
<protein>
    <recommendedName>
        <fullName evidence="3">MICOS complex subunit MIC19</fullName>
    </recommendedName>
</protein>
<organism evidence="1 2">
    <name type="scientific">Pichia kluyveri</name>
    <name type="common">Yeast</name>
    <dbReference type="NCBI Taxonomy" id="36015"/>
    <lineage>
        <taxon>Eukaryota</taxon>
        <taxon>Fungi</taxon>
        <taxon>Dikarya</taxon>
        <taxon>Ascomycota</taxon>
        <taxon>Saccharomycotina</taxon>
        <taxon>Pichiomycetes</taxon>
        <taxon>Pichiales</taxon>
        <taxon>Pichiaceae</taxon>
        <taxon>Pichia</taxon>
    </lineage>
</organism>
<name>A0AAV5QZC3_PICKL</name>
<gene>
    <name evidence="1" type="ORF">DAPK24_006730</name>
</gene>
<reference evidence="1 2" key="1">
    <citation type="journal article" date="2023" name="Elife">
        <title>Identification of key yeast species and microbe-microbe interactions impacting larval growth of Drosophila in the wild.</title>
        <authorList>
            <person name="Mure A."/>
            <person name="Sugiura Y."/>
            <person name="Maeda R."/>
            <person name="Honda K."/>
            <person name="Sakurai N."/>
            <person name="Takahashi Y."/>
            <person name="Watada M."/>
            <person name="Katoh T."/>
            <person name="Gotoh A."/>
            <person name="Gotoh Y."/>
            <person name="Taniguchi I."/>
            <person name="Nakamura K."/>
            <person name="Hayashi T."/>
            <person name="Katayama T."/>
            <person name="Uemura T."/>
            <person name="Hattori Y."/>
        </authorList>
    </citation>
    <scope>NUCLEOTIDE SEQUENCE [LARGE SCALE GENOMIC DNA]</scope>
    <source>
        <strain evidence="1 2">PK-24</strain>
    </source>
</reference>
<dbReference type="AlphaFoldDB" id="A0AAV5QZC3"/>
<sequence length="141" mass="15609">MSDSSNFPTATPIVFTPALLSSLDSSTNSSITRSQSKEQYLQREISNKLNNLINNEKSIISNSIEINQSSENDLMLGSPELNSKLDKIHKILKSSAEAKISKSNELLEIEDNLNNCLLQNKGKPLNCWDLVQKFKSLAGNP</sequence>
<evidence type="ECO:0000313" key="1">
    <source>
        <dbReference type="EMBL" id="GMM44098.1"/>
    </source>
</evidence>